<reference evidence="3" key="1">
    <citation type="submission" date="2023-08" db="EMBL/GenBank/DDBJ databases">
        <title>Black Yeasts Isolated from many extreme environments.</title>
        <authorList>
            <person name="Coleine C."/>
            <person name="Stajich J.E."/>
            <person name="Selbmann L."/>
        </authorList>
    </citation>
    <scope>NUCLEOTIDE SEQUENCE</scope>
    <source>
        <strain evidence="3">CCFEE 5810</strain>
    </source>
</reference>
<feature type="compositionally biased region" description="Basic residues" evidence="1">
    <location>
        <begin position="271"/>
        <end position="289"/>
    </location>
</feature>
<dbReference type="EMBL" id="JAVRQU010000006">
    <property type="protein sequence ID" value="KAK5701506.1"/>
    <property type="molecule type" value="Genomic_DNA"/>
</dbReference>
<dbReference type="AlphaFoldDB" id="A0AAN7VSJ0"/>
<protein>
    <recommendedName>
        <fullName evidence="2">Xaa-Pro dipeptidyl-peptidase-like domain-containing protein</fullName>
    </recommendedName>
</protein>
<dbReference type="Pfam" id="PF02129">
    <property type="entry name" value="Peptidase_S15"/>
    <property type="match status" value="1"/>
</dbReference>
<feature type="domain" description="Xaa-Pro dipeptidyl-peptidase-like" evidence="2">
    <location>
        <begin position="45"/>
        <end position="111"/>
    </location>
</feature>
<dbReference type="Proteomes" id="UP001310594">
    <property type="component" value="Unassembled WGS sequence"/>
</dbReference>
<name>A0AAN7VSJ0_9PEZI</name>
<feature type="compositionally biased region" description="Basic and acidic residues" evidence="1">
    <location>
        <begin position="246"/>
        <end position="270"/>
    </location>
</feature>
<feature type="compositionally biased region" description="Polar residues" evidence="1">
    <location>
        <begin position="221"/>
        <end position="232"/>
    </location>
</feature>
<dbReference type="InterPro" id="IPR000383">
    <property type="entry name" value="Xaa-Pro-like_dom"/>
</dbReference>
<dbReference type="PANTHER" id="PTHR42103:SF2">
    <property type="entry name" value="AB HYDROLASE-1 DOMAIN-CONTAINING PROTEIN"/>
    <property type="match status" value="1"/>
</dbReference>
<feature type="region of interest" description="Disordered" evidence="1">
    <location>
        <begin position="212"/>
        <end position="296"/>
    </location>
</feature>
<evidence type="ECO:0000259" key="2">
    <source>
        <dbReference type="Pfam" id="PF02129"/>
    </source>
</evidence>
<evidence type="ECO:0000313" key="4">
    <source>
        <dbReference type="Proteomes" id="UP001310594"/>
    </source>
</evidence>
<dbReference type="PANTHER" id="PTHR42103">
    <property type="entry name" value="ALPHA/BETA-HYDROLASES SUPERFAMILY PROTEIN"/>
    <property type="match status" value="1"/>
</dbReference>
<dbReference type="InterPro" id="IPR029058">
    <property type="entry name" value="AB_hydrolase_fold"/>
</dbReference>
<accession>A0AAN7VSJ0</accession>
<evidence type="ECO:0000256" key="1">
    <source>
        <dbReference type="SAM" id="MobiDB-lite"/>
    </source>
</evidence>
<evidence type="ECO:0000313" key="3">
    <source>
        <dbReference type="EMBL" id="KAK5701506.1"/>
    </source>
</evidence>
<dbReference type="SUPFAM" id="SSF53474">
    <property type="entry name" value="alpha/beta-Hydrolases"/>
    <property type="match status" value="1"/>
</dbReference>
<dbReference type="GO" id="GO:0016787">
    <property type="term" value="F:hydrolase activity"/>
    <property type="evidence" value="ECO:0007669"/>
    <property type="project" value="InterPro"/>
</dbReference>
<comment type="caution">
    <text evidence="3">The sequence shown here is derived from an EMBL/GenBank/DDBJ whole genome shotgun (WGS) entry which is preliminary data.</text>
</comment>
<organism evidence="3 4">
    <name type="scientific">Elasticomyces elasticus</name>
    <dbReference type="NCBI Taxonomy" id="574655"/>
    <lineage>
        <taxon>Eukaryota</taxon>
        <taxon>Fungi</taxon>
        <taxon>Dikarya</taxon>
        <taxon>Ascomycota</taxon>
        <taxon>Pezizomycotina</taxon>
        <taxon>Dothideomycetes</taxon>
        <taxon>Dothideomycetidae</taxon>
        <taxon>Mycosphaerellales</taxon>
        <taxon>Teratosphaeriaceae</taxon>
        <taxon>Elasticomyces</taxon>
    </lineage>
</organism>
<dbReference type="Gene3D" id="3.40.50.1820">
    <property type="entry name" value="alpha/beta hydrolase"/>
    <property type="match status" value="1"/>
</dbReference>
<gene>
    <name evidence="3" type="ORF">LTR97_004321</name>
</gene>
<proteinExistence type="predicted"/>
<sequence>MAAEPAYTFTLPSIADDTTLECRIYHPHGHVENLLRRNSTLKGAVVAHPYAPLGGCYDDPVVMAVTETLLGRGYIVATFNFRGAGGSDGKTSWTGRGEIDDYVSVVGFVTHYLQQLRHFFEDDSSDVLSPIVSADERNGNVPASVRRKPLSLLLGGYSYGSLILARIPSVQTIQQRFEPAATGTAVSEIVLRAHTLAQQTQQAVRDAEELKYASPEELSPTDATSLSPTKRTIGSPVTLGGEETITSDRRRSRDSRRSVDIIRKSVEIPRRMKAHMRHSSGSGKQRHRQRSSDEVAAHQISEKVGMASMPEVEVQYLIISPVILPFSTALCPPGPPVPQPFGRKTAADAHAGAVFLKHPALAIFGTKDGFTPVRRLRAWAEKQSSQAANFEWEPIEGAGHFWHEDGVMRALQERVGKWVATLP</sequence>